<dbReference type="EMBL" id="CP001700">
    <property type="protein sequence ID" value="ACU73843.1"/>
    <property type="molecule type" value="Genomic_DNA"/>
</dbReference>
<dbReference type="KEGG" id="cai:Caci_4983"/>
<organism evidence="1 2">
    <name type="scientific">Catenulispora acidiphila (strain DSM 44928 / JCM 14897 / NBRC 102108 / NRRL B-24433 / ID139908)</name>
    <dbReference type="NCBI Taxonomy" id="479433"/>
    <lineage>
        <taxon>Bacteria</taxon>
        <taxon>Bacillati</taxon>
        <taxon>Actinomycetota</taxon>
        <taxon>Actinomycetes</taxon>
        <taxon>Catenulisporales</taxon>
        <taxon>Catenulisporaceae</taxon>
        <taxon>Catenulispora</taxon>
    </lineage>
</organism>
<dbReference type="AlphaFoldDB" id="C7Q3A7"/>
<dbReference type="SUPFAM" id="SSF51905">
    <property type="entry name" value="FAD/NAD(P)-binding domain"/>
    <property type="match status" value="1"/>
</dbReference>
<dbReference type="PANTHER" id="PTHR42716:SF1">
    <property type="entry name" value="SLL0471 PROTEIN"/>
    <property type="match status" value="1"/>
</dbReference>
<dbReference type="InterPro" id="IPR005288">
    <property type="entry name" value="NadB"/>
</dbReference>
<keyword evidence="2" id="KW-1185">Reference proteome</keyword>
<dbReference type="GO" id="GO:0009435">
    <property type="term" value="P:NAD+ biosynthetic process"/>
    <property type="evidence" value="ECO:0007669"/>
    <property type="project" value="InterPro"/>
</dbReference>
<dbReference type="Gene3D" id="3.50.50.60">
    <property type="entry name" value="FAD/NAD(P)-binding domain"/>
    <property type="match status" value="1"/>
</dbReference>
<dbReference type="Proteomes" id="UP000000851">
    <property type="component" value="Chromosome"/>
</dbReference>
<dbReference type="PANTHER" id="PTHR42716">
    <property type="entry name" value="L-ASPARTATE OXIDASE"/>
    <property type="match status" value="1"/>
</dbReference>
<proteinExistence type="predicted"/>
<accession>C7Q3A7</accession>
<evidence type="ECO:0000313" key="1">
    <source>
        <dbReference type="EMBL" id="ACU73843.1"/>
    </source>
</evidence>
<dbReference type="GO" id="GO:0008734">
    <property type="term" value="F:L-aspartate oxidase activity"/>
    <property type="evidence" value="ECO:0007669"/>
    <property type="project" value="InterPro"/>
</dbReference>
<dbReference type="Pfam" id="PF12831">
    <property type="entry name" value="FAD_oxidored"/>
    <property type="match status" value="1"/>
</dbReference>
<evidence type="ECO:0000313" key="2">
    <source>
        <dbReference type="Proteomes" id="UP000000851"/>
    </source>
</evidence>
<sequence precursor="true">MTEIRTDVLVVGGGLGGVAAALAAAQHGAQVVLTEGPRWLGGQLTAQATPPDEHPWVEMFGVTASYRAMRDGIRAYYRRHYPLTTAARAARQLNPGAGLVSRLCHEPRVAVSVLEAMLAPARSSGRLKLLQPYRVRSAQVEGDTIVSVTLVPDGDTDGGTVTVYADYVIDATETGDLLPLAGVEYVTGAESREQTGEPSAKDTAQPLNMQAVSWCFAVDHVDGDHTIDRPATYNHWRSVRPDIWPGPLLAFSWPNPRTLEPSRGWLDPNPHDDPLAVEADQSKDAGTDDLWRFRRIAARKLFEPGAYASDVTLVNWPMIDYMDGPLFEVSPDEAAKHRQGARELALSALYWMQTEAPRPDGGTGFPSLRLRGDLLGTEDGLAQDVYVRESRRIRALTTICEQDVSMAIRGEHGATRYPDSVGVGMYRIDLHPSTGGDTYLDVASTPFQIPLGALLPQRVTNLLAGAKNIGTTHITNGAYRLHPVEWNIGEAAGTLAAHCAATGRTPHAVHGSPEHLHDYQSLLTRRGVPLAWPEIRGY</sequence>
<gene>
    <name evidence="1" type="ordered locus">Caci_4983</name>
</gene>
<name>C7Q3A7_CATAD</name>
<dbReference type="InterPro" id="IPR036188">
    <property type="entry name" value="FAD/NAD-bd_sf"/>
</dbReference>
<reference evidence="1 2" key="1">
    <citation type="journal article" date="2009" name="Stand. Genomic Sci.">
        <title>Complete genome sequence of Catenulispora acidiphila type strain (ID 139908).</title>
        <authorList>
            <person name="Copeland A."/>
            <person name="Lapidus A."/>
            <person name="Glavina Del Rio T."/>
            <person name="Nolan M."/>
            <person name="Lucas S."/>
            <person name="Chen F."/>
            <person name="Tice H."/>
            <person name="Cheng J.F."/>
            <person name="Bruce D."/>
            <person name="Goodwin L."/>
            <person name="Pitluck S."/>
            <person name="Mikhailova N."/>
            <person name="Pati A."/>
            <person name="Ivanova N."/>
            <person name="Mavromatis K."/>
            <person name="Chen A."/>
            <person name="Palaniappan K."/>
            <person name="Chain P."/>
            <person name="Land M."/>
            <person name="Hauser L."/>
            <person name="Chang Y.J."/>
            <person name="Jeffries C.D."/>
            <person name="Chertkov O."/>
            <person name="Brettin T."/>
            <person name="Detter J.C."/>
            <person name="Han C."/>
            <person name="Ali Z."/>
            <person name="Tindall B.J."/>
            <person name="Goker M."/>
            <person name="Bristow J."/>
            <person name="Eisen J.A."/>
            <person name="Markowitz V."/>
            <person name="Hugenholtz P."/>
            <person name="Kyrpides N.C."/>
            <person name="Klenk H.P."/>
        </authorList>
    </citation>
    <scope>NUCLEOTIDE SEQUENCE [LARGE SCALE GENOMIC DNA]</scope>
    <source>
        <strain evidence="2">DSM 44928 / JCM 14897 / NBRC 102108 / NRRL B-24433 / ID139908</strain>
    </source>
</reference>
<dbReference type="InParanoid" id="C7Q3A7"/>
<protein>
    <submittedName>
        <fullName evidence="1">FAD dependent oxidoreductase</fullName>
    </submittedName>
</protein>
<dbReference type="HOGENOM" id="CLU_029779_1_0_11"/>
<dbReference type="eggNOG" id="COG1249">
    <property type="taxonomic scope" value="Bacteria"/>
</dbReference>
<dbReference type="STRING" id="479433.Caci_4983"/>